<organism evidence="1 2">
    <name type="scientific">Methanoplanus limicola DSM 2279</name>
    <dbReference type="NCBI Taxonomy" id="937775"/>
    <lineage>
        <taxon>Archaea</taxon>
        <taxon>Methanobacteriati</taxon>
        <taxon>Methanobacteriota</taxon>
        <taxon>Stenosarchaea group</taxon>
        <taxon>Methanomicrobia</taxon>
        <taxon>Methanomicrobiales</taxon>
        <taxon>Methanomicrobiaceae</taxon>
        <taxon>Methanoplanus</taxon>
    </lineage>
</organism>
<dbReference type="InterPro" id="IPR012056">
    <property type="entry name" value="NiFe_EhaM"/>
</dbReference>
<dbReference type="InParanoid" id="H1Z133"/>
<reference evidence="1 2" key="1">
    <citation type="submission" date="2011-10" db="EMBL/GenBank/DDBJ databases">
        <title>The Improved High-Quality Draft genome of Methanoplanus limicola DSM 2279.</title>
        <authorList>
            <consortium name="US DOE Joint Genome Institute (JGI-PGF)"/>
            <person name="Lucas S."/>
            <person name="Copeland A."/>
            <person name="Lapidus A."/>
            <person name="Glavina del Rio T."/>
            <person name="Dalin E."/>
            <person name="Tice H."/>
            <person name="Bruce D."/>
            <person name="Goodwin L."/>
            <person name="Pitluck S."/>
            <person name="Peters L."/>
            <person name="Mikhailova N."/>
            <person name="Lu M."/>
            <person name="Kyrpides N."/>
            <person name="Mavromatis K."/>
            <person name="Ivanova N."/>
            <person name="Markowitz V."/>
            <person name="Cheng J.-F."/>
            <person name="Hugenholtz P."/>
            <person name="Woyke T."/>
            <person name="Wu D."/>
            <person name="Wirth R."/>
            <person name="Brambilla E.-M."/>
            <person name="Klenk H.-P."/>
            <person name="Eisen J.A."/>
        </authorList>
    </citation>
    <scope>NUCLEOTIDE SEQUENCE [LARGE SCALE GENOMIC DNA]</scope>
    <source>
        <strain evidence="1 2">DSM 2279</strain>
    </source>
</reference>
<keyword evidence="2" id="KW-1185">Reference proteome</keyword>
<dbReference type="OrthoDB" id="111092at2157"/>
<dbReference type="Proteomes" id="UP000005741">
    <property type="component" value="Chromosome"/>
</dbReference>
<dbReference type="STRING" id="937775.Metlim_0368"/>
<dbReference type="Pfam" id="PF09218">
    <property type="entry name" value="EhaM"/>
    <property type="match status" value="1"/>
</dbReference>
<dbReference type="RefSeq" id="WP_004076148.1">
    <property type="nucleotide sequence ID" value="NZ_CM001436.1"/>
</dbReference>
<dbReference type="AlphaFoldDB" id="H1Z133"/>
<evidence type="ECO:0000313" key="2">
    <source>
        <dbReference type="Proteomes" id="UP000005741"/>
    </source>
</evidence>
<evidence type="ECO:0000313" key="1">
    <source>
        <dbReference type="EMBL" id="EHQ34509.1"/>
    </source>
</evidence>
<sequence>MTGYVYEKSLRNMKYRIVTAPLQNNTVREISDGLGMNIQNFRAMLIENFDMSYLENMPTRYDVWKGDEMPEFPDRLLFRGFLTKYMPIVKEEEMELLITDISGKISGGMSEEEAVIYGREKIRELILK</sequence>
<accession>H1Z133</accession>
<dbReference type="InterPro" id="IPR036606">
    <property type="entry name" value="EhaM-like_sf"/>
</dbReference>
<dbReference type="EMBL" id="CM001436">
    <property type="protein sequence ID" value="EHQ34509.1"/>
    <property type="molecule type" value="Genomic_DNA"/>
</dbReference>
<name>H1Z133_9EURY</name>
<proteinExistence type="predicted"/>
<dbReference type="Gene3D" id="1.10.3070.10">
    <property type="entry name" value="EhaM-like"/>
    <property type="match status" value="1"/>
</dbReference>
<gene>
    <name evidence="1" type="ORF">Metlim_0368</name>
</gene>
<dbReference type="SUPFAM" id="SSF101332">
    <property type="entry name" value="Hypothetical protein MTH393"/>
    <property type="match status" value="1"/>
</dbReference>
<dbReference type="HOGENOM" id="CLU_1965580_0_0_2"/>
<protein>
    <submittedName>
        <fullName evidence="1">Uncharacterized protein</fullName>
    </submittedName>
</protein>